<dbReference type="GO" id="GO:0005886">
    <property type="term" value="C:plasma membrane"/>
    <property type="evidence" value="ECO:0007669"/>
    <property type="project" value="UniProtKB-SubCell"/>
</dbReference>
<protein>
    <submittedName>
        <fullName evidence="10">Putative membrane protein</fullName>
    </submittedName>
</protein>
<dbReference type="PANTHER" id="PTHR33281:SF19">
    <property type="entry name" value="VOLTAGE-DEPENDENT ANION CHANNEL-FORMING PROTEIN YNEE"/>
    <property type="match status" value="1"/>
</dbReference>
<dbReference type="Proteomes" id="UP000192393">
    <property type="component" value="Unassembled WGS sequence"/>
</dbReference>
<dbReference type="STRING" id="1434700.SAMN06296427_10839"/>
<comment type="similarity">
    <text evidence="8">Belongs to the anion channel-forming bestrophin (TC 1.A.46) family.</text>
</comment>
<dbReference type="PANTHER" id="PTHR33281">
    <property type="entry name" value="UPF0187 PROTEIN YNEE"/>
    <property type="match status" value="1"/>
</dbReference>
<reference evidence="10 11" key="1">
    <citation type="submission" date="2017-04" db="EMBL/GenBank/DDBJ databases">
        <authorList>
            <person name="Afonso C.L."/>
            <person name="Miller P.J."/>
            <person name="Scott M.A."/>
            <person name="Spackman E."/>
            <person name="Goraichik I."/>
            <person name="Dimitrov K.M."/>
            <person name="Suarez D.L."/>
            <person name="Swayne D.E."/>
        </authorList>
    </citation>
    <scope>NUCLEOTIDE SEQUENCE [LARGE SCALE GENOMIC DNA]</scope>
    <source>
        <strain evidence="10 11">CGMCC 1.12708</strain>
    </source>
</reference>
<evidence type="ECO:0000256" key="2">
    <source>
        <dbReference type="ARBA" id="ARBA00022448"/>
    </source>
</evidence>
<sequence length="308" mass="35620">MDLTSATLKKNLYLHMQIYNPKEWFHSVLFVHKSDTLRKLYPYLILTAAFSAGVAYLELEYLKMAQKSWVGNITVVHSLLGFALSLLLVFRTNTAYDRWWEARKQWGSLTNISRTFAIKMNAMLDENDKNNRHFFRKIVPMFASSLFTYLRSDYTTFMLDDSEELEHKFESQKHGPNQIAALMYKKINNLYQEGKISGDQLITLNNEIQDFTNICGACERIKNTPIPQSYTSFLKKFIVIYVATLPVGYVFSIGYFVILAVPFIFYVLASLELIAESIEDPFGTDSDDLPIEKISENIKKHVQEILHA</sequence>
<feature type="transmembrane region" description="Helical" evidence="9">
    <location>
        <begin position="40"/>
        <end position="57"/>
    </location>
</feature>
<dbReference type="InterPro" id="IPR044669">
    <property type="entry name" value="YneE/VCCN1/2-like"/>
</dbReference>
<evidence type="ECO:0000313" key="10">
    <source>
        <dbReference type="EMBL" id="SMC78733.1"/>
    </source>
</evidence>
<evidence type="ECO:0000256" key="9">
    <source>
        <dbReference type="SAM" id="Phobius"/>
    </source>
</evidence>
<organism evidence="10 11">
    <name type="scientific">Moheibacter sediminis</name>
    <dbReference type="NCBI Taxonomy" id="1434700"/>
    <lineage>
        <taxon>Bacteria</taxon>
        <taxon>Pseudomonadati</taxon>
        <taxon>Bacteroidota</taxon>
        <taxon>Flavobacteriia</taxon>
        <taxon>Flavobacteriales</taxon>
        <taxon>Weeksellaceae</taxon>
        <taxon>Moheibacter</taxon>
    </lineage>
</organism>
<keyword evidence="2" id="KW-0813">Transport</keyword>
<keyword evidence="3" id="KW-1003">Cell membrane</keyword>
<proteinExistence type="inferred from homology"/>
<keyword evidence="4 9" id="KW-0812">Transmembrane</keyword>
<dbReference type="AlphaFoldDB" id="A0A1W2C0L9"/>
<evidence type="ECO:0000256" key="5">
    <source>
        <dbReference type="ARBA" id="ARBA00022989"/>
    </source>
</evidence>
<feature type="transmembrane region" description="Helical" evidence="9">
    <location>
        <begin position="69"/>
        <end position="90"/>
    </location>
</feature>
<evidence type="ECO:0000256" key="8">
    <source>
        <dbReference type="ARBA" id="ARBA00034708"/>
    </source>
</evidence>
<evidence type="ECO:0000256" key="7">
    <source>
        <dbReference type="ARBA" id="ARBA00023136"/>
    </source>
</evidence>
<feature type="transmembrane region" description="Helical" evidence="9">
    <location>
        <begin position="238"/>
        <end position="268"/>
    </location>
</feature>
<evidence type="ECO:0000313" key="11">
    <source>
        <dbReference type="Proteomes" id="UP000192393"/>
    </source>
</evidence>
<dbReference type="GO" id="GO:0005254">
    <property type="term" value="F:chloride channel activity"/>
    <property type="evidence" value="ECO:0007669"/>
    <property type="project" value="InterPro"/>
</dbReference>
<evidence type="ECO:0000256" key="3">
    <source>
        <dbReference type="ARBA" id="ARBA00022475"/>
    </source>
</evidence>
<evidence type="ECO:0000256" key="6">
    <source>
        <dbReference type="ARBA" id="ARBA00023065"/>
    </source>
</evidence>
<accession>A0A1W2C0L9</accession>
<keyword evidence="5 9" id="KW-1133">Transmembrane helix</keyword>
<dbReference type="EMBL" id="FWXS01000008">
    <property type="protein sequence ID" value="SMC78733.1"/>
    <property type="molecule type" value="Genomic_DNA"/>
</dbReference>
<comment type="subcellular location">
    <subcellularLocation>
        <location evidence="1">Cell membrane</location>
        <topology evidence="1">Multi-pass membrane protein</topology>
    </subcellularLocation>
</comment>
<evidence type="ECO:0000256" key="4">
    <source>
        <dbReference type="ARBA" id="ARBA00022692"/>
    </source>
</evidence>
<name>A0A1W2C0L9_9FLAO</name>
<evidence type="ECO:0000256" key="1">
    <source>
        <dbReference type="ARBA" id="ARBA00004651"/>
    </source>
</evidence>
<keyword evidence="6" id="KW-0406">Ion transport</keyword>
<dbReference type="Pfam" id="PF25539">
    <property type="entry name" value="Bestrophin_2"/>
    <property type="match status" value="1"/>
</dbReference>
<gene>
    <name evidence="10" type="ORF">SAMN06296427_10839</name>
</gene>
<keyword evidence="11" id="KW-1185">Reference proteome</keyword>
<keyword evidence="7 9" id="KW-0472">Membrane</keyword>